<dbReference type="OrthoDB" id="6371760at2759"/>
<dbReference type="EMBL" id="GL732525">
    <property type="protein sequence ID" value="EFX88557.1"/>
    <property type="molecule type" value="Genomic_DNA"/>
</dbReference>
<sequence>MMPPFGYYHPQEIQSGFDNNPTFALPYYGSFVQPAAIAQPRIFFGALNAFFPRLAVTKTETVKTFTFIATTSTLLPTCLPPEVLQCAA</sequence>
<name>E9FVI2_DAPPU</name>
<organism evidence="1 2">
    <name type="scientific">Daphnia pulex</name>
    <name type="common">Water flea</name>
    <dbReference type="NCBI Taxonomy" id="6669"/>
    <lineage>
        <taxon>Eukaryota</taxon>
        <taxon>Metazoa</taxon>
        <taxon>Ecdysozoa</taxon>
        <taxon>Arthropoda</taxon>
        <taxon>Crustacea</taxon>
        <taxon>Branchiopoda</taxon>
        <taxon>Diplostraca</taxon>
        <taxon>Cladocera</taxon>
        <taxon>Anomopoda</taxon>
        <taxon>Daphniidae</taxon>
        <taxon>Daphnia</taxon>
    </lineage>
</organism>
<dbReference type="InParanoid" id="E9FVI2"/>
<evidence type="ECO:0000313" key="1">
    <source>
        <dbReference type="EMBL" id="EFX88557.1"/>
    </source>
</evidence>
<reference evidence="1 2" key="1">
    <citation type="journal article" date="2011" name="Science">
        <title>The ecoresponsive genome of Daphnia pulex.</title>
        <authorList>
            <person name="Colbourne J.K."/>
            <person name="Pfrender M.E."/>
            <person name="Gilbert D."/>
            <person name="Thomas W.K."/>
            <person name="Tucker A."/>
            <person name="Oakley T.H."/>
            <person name="Tokishita S."/>
            <person name="Aerts A."/>
            <person name="Arnold G.J."/>
            <person name="Basu M.K."/>
            <person name="Bauer D.J."/>
            <person name="Caceres C.E."/>
            <person name="Carmel L."/>
            <person name="Casola C."/>
            <person name="Choi J.H."/>
            <person name="Detter J.C."/>
            <person name="Dong Q."/>
            <person name="Dusheyko S."/>
            <person name="Eads B.D."/>
            <person name="Frohlich T."/>
            <person name="Geiler-Samerotte K.A."/>
            <person name="Gerlach D."/>
            <person name="Hatcher P."/>
            <person name="Jogdeo S."/>
            <person name="Krijgsveld J."/>
            <person name="Kriventseva E.V."/>
            <person name="Kultz D."/>
            <person name="Laforsch C."/>
            <person name="Lindquist E."/>
            <person name="Lopez J."/>
            <person name="Manak J.R."/>
            <person name="Muller J."/>
            <person name="Pangilinan J."/>
            <person name="Patwardhan R.P."/>
            <person name="Pitluck S."/>
            <person name="Pritham E.J."/>
            <person name="Rechtsteiner A."/>
            <person name="Rho M."/>
            <person name="Rogozin I.B."/>
            <person name="Sakarya O."/>
            <person name="Salamov A."/>
            <person name="Schaack S."/>
            <person name="Shapiro H."/>
            <person name="Shiga Y."/>
            <person name="Skalitzky C."/>
            <person name="Smith Z."/>
            <person name="Souvorov A."/>
            <person name="Sung W."/>
            <person name="Tang Z."/>
            <person name="Tsuchiya D."/>
            <person name="Tu H."/>
            <person name="Vos H."/>
            <person name="Wang M."/>
            <person name="Wolf Y.I."/>
            <person name="Yamagata H."/>
            <person name="Yamada T."/>
            <person name="Ye Y."/>
            <person name="Shaw J.R."/>
            <person name="Andrews J."/>
            <person name="Crease T.J."/>
            <person name="Tang H."/>
            <person name="Lucas S.M."/>
            <person name="Robertson H.M."/>
            <person name="Bork P."/>
            <person name="Koonin E.V."/>
            <person name="Zdobnov E.M."/>
            <person name="Grigoriev I.V."/>
            <person name="Lynch M."/>
            <person name="Boore J.L."/>
        </authorList>
    </citation>
    <scope>NUCLEOTIDE SEQUENCE [LARGE SCALE GENOMIC DNA]</scope>
</reference>
<gene>
    <name evidence="1" type="ORF">DAPPUDRAFT_310780</name>
</gene>
<evidence type="ECO:0000313" key="2">
    <source>
        <dbReference type="Proteomes" id="UP000000305"/>
    </source>
</evidence>
<keyword evidence="2" id="KW-1185">Reference proteome</keyword>
<accession>E9FVI2</accession>
<dbReference type="AlphaFoldDB" id="E9FVI2"/>
<protein>
    <submittedName>
        <fullName evidence="1">Uncharacterized protein</fullName>
    </submittedName>
</protein>
<dbReference type="HOGENOM" id="CLU_162216_0_0_1"/>
<dbReference type="KEGG" id="dpx:DAPPUDRAFT_310780"/>
<proteinExistence type="predicted"/>
<dbReference type="Proteomes" id="UP000000305">
    <property type="component" value="Unassembled WGS sequence"/>
</dbReference>